<proteinExistence type="predicted"/>
<gene>
    <name evidence="1" type="ORF">UFOPK2735_00508</name>
</gene>
<sequence length="157" mass="17990">MVLNKQTLLPNLFQTPPDALHIFWSHRPIGFIEINPETHALCHGGKCINVACYRFTALIVKWCDAIFFNIAFSCKTKFLLYCNLNRKSVAIPTCFTSDVFALHCLIARKYIFKYTRFNMVSTRHSICSGRAFIKCPWSSTSTRFSALMEDVILAPEI</sequence>
<organism evidence="1">
    <name type="scientific">freshwater metagenome</name>
    <dbReference type="NCBI Taxonomy" id="449393"/>
    <lineage>
        <taxon>unclassified sequences</taxon>
        <taxon>metagenomes</taxon>
        <taxon>ecological metagenomes</taxon>
    </lineage>
</organism>
<evidence type="ECO:0000313" key="1">
    <source>
        <dbReference type="EMBL" id="CAB4728607.1"/>
    </source>
</evidence>
<protein>
    <submittedName>
        <fullName evidence="1">Unannotated protein</fullName>
    </submittedName>
</protein>
<dbReference type="AlphaFoldDB" id="A0A6J6S235"/>
<accession>A0A6J6S235</accession>
<reference evidence="1" key="1">
    <citation type="submission" date="2020-05" db="EMBL/GenBank/DDBJ databases">
        <authorList>
            <person name="Chiriac C."/>
            <person name="Salcher M."/>
            <person name="Ghai R."/>
            <person name="Kavagutti S V."/>
        </authorList>
    </citation>
    <scope>NUCLEOTIDE SEQUENCE</scope>
</reference>
<name>A0A6J6S235_9ZZZZ</name>
<dbReference type="EMBL" id="CAEZYP010000059">
    <property type="protein sequence ID" value="CAB4728607.1"/>
    <property type="molecule type" value="Genomic_DNA"/>
</dbReference>